<name>A0ABN9WPZ2_9DINO</name>
<reference evidence="2" key="1">
    <citation type="submission" date="2023-10" db="EMBL/GenBank/DDBJ databases">
        <authorList>
            <person name="Chen Y."/>
            <person name="Shah S."/>
            <person name="Dougan E. K."/>
            <person name="Thang M."/>
            <person name="Chan C."/>
        </authorList>
    </citation>
    <scope>NUCLEOTIDE SEQUENCE [LARGE SCALE GENOMIC DNA]</scope>
</reference>
<protein>
    <submittedName>
        <fullName evidence="2">Uncharacterized protein</fullName>
    </submittedName>
</protein>
<keyword evidence="3" id="KW-1185">Reference proteome</keyword>
<proteinExistence type="predicted"/>
<sequence>MPKWLSDAVLEAARETLRTAGTASLVWAGQTAQVCPDCTCSPSLACPAVPALHARGRGLPELSGGQLPEGGARPQQVVDRRGGGRGPLRAGDGLLRWGLVRLGASPGGAWPIRSRSPQVA</sequence>
<organism evidence="2 3">
    <name type="scientific">Prorocentrum cordatum</name>
    <dbReference type="NCBI Taxonomy" id="2364126"/>
    <lineage>
        <taxon>Eukaryota</taxon>
        <taxon>Sar</taxon>
        <taxon>Alveolata</taxon>
        <taxon>Dinophyceae</taxon>
        <taxon>Prorocentrales</taxon>
        <taxon>Prorocentraceae</taxon>
        <taxon>Prorocentrum</taxon>
    </lineage>
</organism>
<evidence type="ECO:0000256" key="1">
    <source>
        <dbReference type="SAM" id="MobiDB-lite"/>
    </source>
</evidence>
<dbReference type="Proteomes" id="UP001189429">
    <property type="component" value="Unassembled WGS sequence"/>
</dbReference>
<gene>
    <name evidence="2" type="ORF">PCOR1329_LOCUS68298</name>
</gene>
<evidence type="ECO:0000313" key="2">
    <source>
        <dbReference type="EMBL" id="CAK0887163.1"/>
    </source>
</evidence>
<accession>A0ABN9WPZ2</accession>
<dbReference type="EMBL" id="CAUYUJ010018901">
    <property type="protein sequence ID" value="CAK0887163.1"/>
    <property type="molecule type" value="Genomic_DNA"/>
</dbReference>
<evidence type="ECO:0000313" key="3">
    <source>
        <dbReference type="Proteomes" id="UP001189429"/>
    </source>
</evidence>
<feature type="region of interest" description="Disordered" evidence="1">
    <location>
        <begin position="57"/>
        <end position="90"/>
    </location>
</feature>
<comment type="caution">
    <text evidence="2">The sequence shown here is derived from an EMBL/GenBank/DDBJ whole genome shotgun (WGS) entry which is preliminary data.</text>
</comment>